<dbReference type="PANTHER" id="PTHR30055:SF234">
    <property type="entry name" value="HTH-TYPE TRANSCRIPTIONAL REGULATOR BETI"/>
    <property type="match status" value="1"/>
</dbReference>
<dbReference type="SUPFAM" id="SSF46689">
    <property type="entry name" value="Homeodomain-like"/>
    <property type="match status" value="1"/>
</dbReference>
<organism evidence="6 7">
    <name type="scientific">Candidatus Protofrankia datiscae</name>
    <dbReference type="NCBI Taxonomy" id="2716812"/>
    <lineage>
        <taxon>Bacteria</taxon>
        <taxon>Bacillati</taxon>
        <taxon>Actinomycetota</taxon>
        <taxon>Actinomycetes</taxon>
        <taxon>Frankiales</taxon>
        <taxon>Frankiaceae</taxon>
        <taxon>Protofrankia</taxon>
    </lineage>
</organism>
<reference evidence="6 7" key="1">
    <citation type="submission" date="2011-05" db="EMBL/GenBank/DDBJ databases">
        <title>Complete sequence of chromosome of Frankia symbiont of Datisca glomerata.</title>
        <authorList>
            <consortium name="US DOE Joint Genome Institute"/>
            <person name="Lucas S."/>
            <person name="Han J."/>
            <person name="Lapidus A."/>
            <person name="Cheng J.-F."/>
            <person name="Goodwin L."/>
            <person name="Pitluck S."/>
            <person name="Peters L."/>
            <person name="Mikhailova N."/>
            <person name="Chertkov O."/>
            <person name="Teshima H."/>
            <person name="Han C."/>
            <person name="Tapia R."/>
            <person name="Land M."/>
            <person name="Hauser L."/>
            <person name="Kyrpides N."/>
            <person name="Ivanova N."/>
            <person name="Pagani I."/>
            <person name="Berry A."/>
            <person name="Pawlowski K."/>
            <person name="Persson T."/>
            <person name="Vanden Heuvel B."/>
            <person name="Benson D."/>
            <person name="Woyke T."/>
        </authorList>
    </citation>
    <scope>NUCLEOTIDE SEQUENCE [LARGE SCALE GENOMIC DNA]</scope>
    <source>
        <strain evidence="7">4085684</strain>
    </source>
</reference>
<dbReference type="EMBL" id="CP002801">
    <property type="protein sequence ID" value="AEH09473.1"/>
    <property type="molecule type" value="Genomic_DNA"/>
</dbReference>
<keyword evidence="3" id="KW-0804">Transcription</keyword>
<dbReference type="RefSeq" id="WP_013873412.1">
    <property type="nucleotide sequence ID" value="NC_015656.1"/>
</dbReference>
<keyword evidence="7" id="KW-1185">Reference proteome</keyword>
<evidence type="ECO:0000259" key="5">
    <source>
        <dbReference type="PROSITE" id="PS50977"/>
    </source>
</evidence>
<gene>
    <name evidence="6" type="ordered locus">FsymDg_2048</name>
</gene>
<protein>
    <submittedName>
        <fullName evidence="6">Regulatory protein TetR</fullName>
    </submittedName>
</protein>
<keyword evidence="1" id="KW-0805">Transcription regulation</keyword>
<dbReference type="InterPro" id="IPR001647">
    <property type="entry name" value="HTH_TetR"/>
</dbReference>
<feature type="DNA-binding region" description="H-T-H motif" evidence="4">
    <location>
        <begin position="46"/>
        <end position="65"/>
    </location>
</feature>
<proteinExistence type="predicted"/>
<evidence type="ECO:0000313" key="6">
    <source>
        <dbReference type="EMBL" id="AEH09473.1"/>
    </source>
</evidence>
<keyword evidence="2 4" id="KW-0238">DNA-binding</keyword>
<dbReference type="PRINTS" id="PR00455">
    <property type="entry name" value="HTHTETR"/>
</dbReference>
<dbReference type="PANTHER" id="PTHR30055">
    <property type="entry name" value="HTH-TYPE TRANSCRIPTIONAL REGULATOR RUTR"/>
    <property type="match status" value="1"/>
</dbReference>
<evidence type="ECO:0000256" key="2">
    <source>
        <dbReference type="ARBA" id="ARBA00023125"/>
    </source>
</evidence>
<dbReference type="AlphaFoldDB" id="F8AXI6"/>
<feature type="domain" description="HTH tetR-type" evidence="5">
    <location>
        <begin position="23"/>
        <end position="83"/>
    </location>
</feature>
<dbReference type="eggNOG" id="COG1309">
    <property type="taxonomic scope" value="Bacteria"/>
</dbReference>
<evidence type="ECO:0000256" key="4">
    <source>
        <dbReference type="PROSITE-ProRule" id="PRU00335"/>
    </source>
</evidence>
<dbReference type="InterPro" id="IPR009057">
    <property type="entry name" value="Homeodomain-like_sf"/>
</dbReference>
<sequence length="212" mass="23725">MTSNGSGTEAAAPRYADYAARSRTTQQHILDAAVQVLIEFGYSGASTLKIQERAGVSRGRLLHQYPHRDALLVAAVQHIAEVRISSTHDSANWPRSPHDRVEAAVDAVWSTYHQGYFWAATELWLAARYNARLAEALAPREYALGNVIRAEIDKMFGPELVRHPNYTALREMLNTSMRGVALTYSFDPRDPLTDPHLKVWKSLARRELGLDA</sequence>
<evidence type="ECO:0000313" key="7">
    <source>
        <dbReference type="Proteomes" id="UP000001549"/>
    </source>
</evidence>
<accession>F8AXI6</accession>
<evidence type="ECO:0000256" key="1">
    <source>
        <dbReference type="ARBA" id="ARBA00023015"/>
    </source>
</evidence>
<dbReference type="Proteomes" id="UP000001549">
    <property type="component" value="Chromosome"/>
</dbReference>
<dbReference type="GO" id="GO:0003700">
    <property type="term" value="F:DNA-binding transcription factor activity"/>
    <property type="evidence" value="ECO:0007669"/>
    <property type="project" value="TreeGrafter"/>
</dbReference>
<name>F8AXI6_9ACTN</name>
<dbReference type="STRING" id="656024.FsymDg_2048"/>
<dbReference type="KEGG" id="fsy:FsymDg_2048"/>
<dbReference type="HOGENOM" id="CLU_069356_18_2_11"/>
<dbReference type="Pfam" id="PF00440">
    <property type="entry name" value="TetR_N"/>
    <property type="match status" value="1"/>
</dbReference>
<dbReference type="GO" id="GO:0000976">
    <property type="term" value="F:transcription cis-regulatory region binding"/>
    <property type="evidence" value="ECO:0007669"/>
    <property type="project" value="TreeGrafter"/>
</dbReference>
<dbReference type="PROSITE" id="PS50977">
    <property type="entry name" value="HTH_TETR_2"/>
    <property type="match status" value="1"/>
</dbReference>
<dbReference type="InterPro" id="IPR050109">
    <property type="entry name" value="HTH-type_TetR-like_transc_reg"/>
</dbReference>
<dbReference type="Gene3D" id="1.10.357.10">
    <property type="entry name" value="Tetracycline Repressor, domain 2"/>
    <property type="match status" value="1"/>
</dbReference>
<evidence type="ECO:0000256" key="3">
    <source>
        <dbReference type="ARBA" id="ARBA00023163"/>
    </source>
</evidence>